<dbReference type="OrthoDB" id="1097733at2759"/>
<reference evidence="8 9" key="1">
    <citation type="journal article" date="2018" name="Nat. Ecol. Evol.">
        <title>Pezizomycetes genomes reveal the molecular basis of ectomycorrhizal truffle lifestyle.</title>
        <authorList>
            <person name="Murat C."/>
            <person name="Payen T."/>
            <person name="Noel B."/>
            <person name="Kuo A."/>
            <person name="Morin E."/>
            <person name="Chen J."/>
            <person name="Kohler A."/>
            <person name="Krizsan K."/>
            <person name="Balestrini R."/>
            <person name="Da Silva C."/>
            <person name="Montanini B."/>
            <person name="Hainaut M."/>
            <person name="Levati E."/>
            <person name="Barry K.W."/>
            <person name="Belfiori B."/>
            <person name="Cichocki N."/>
            <person name="Clum A."/>
            <person name="Dockter R.B."/>
            <person name="Fauchery L."/>
            <person name="Guy J."/>
            <person name="Iotti M."/>
            <person name="Le Tacon F."/>
            <person name="Lindquist E.A."/>
            <person name="Lipzen A."/>
            <person name="Malagnac F."/>
            <person name="Mello A."/>
            <person name="Molinier V."/>
            <person name="Miyauchi S."/>
            <person name="Poulain J."/>
            <person name="Riccioni C."/>
            <person name="Rubini A."/>
            <person name="Sitrit Y."/>
            <person name="Splivallo R."/>
            <person name="Traeger S."/>
            <person name="Wang M."/>
            <person name="Zifcakova L."/>
            <person name="Wipf D."/>
            <person name="Zambonelli A."/>
            <person name="Paolocci F."/>
            <person name="Nowrousian M."/>
            <person name="Ottonello S."/>
            <person name="Baldrian P."/>
            <person name="Spatafora J.W."/>
            <person name="Henrissat B."/>
            <person name="Nagy L.G."/>
            <person name="Aury J.M."/>
            <person name="Wincker P."/>
            <person name="Grigoriev I.V."/>
            <person name="Bonfante P."/>
            <person name="Martin F.M."/>
        </authorList>
    </citation>
    <scope>NUCLEOTIDE SEQUENCE [LARGE SCALE GENOMIC DNA]</scope>
    <source>
        <strain evidence="8 9">ATCC MYA-4762</strain>
    </source>
</reference>
<feature type="non-terminal residue" evidence="8">
    <location>
        <position position="92"/>
    </location>
</feature>
<evidence type="ECO:0000256" key="6">
    <source>
        <dbReference type="RuleBase" id="RU367155"/>
    </source>
</evidence>
<evidence type="ECO:0000256" key="7">
    <source>
        <dbReference type="SAM" id="MobiDB-lite"/>
    </source>
</evidence>
<evidence type="ECO:0000256" key="3">
    <source>
        <dbReference type="ARBA" id="ARBA00023125"/>
    </source>
</evidence>
<evidence type="ECO:0000256" key="1">
    <source>
        <dbReference type="ARBA" id="ARBA00004123"/>
    </source>
</evidence>
<name>A0A3N4LVW3_9PEZI</name>
<keyword evidence="9" id="KW-1185">Reference proteome</keyword>
<dbReference type="SMART" id="SM00521">
    <property type="entry name" value="CBF"/>
    <property type="match status" value="1"/>
</dbReference>
<dbReference type="GO" id="GO:0005634">
    <property type="term" value="C:nucleus"/>
    <property type="evidence" value="ECO:0007669"/>
    <property type="project" value="UniProtKB-SubCell"/>
</dbReference>
<feature type="compositionally biased region" description="Basic and acidic residues" evidence="7">
    <location>
        <begin position="73"/>
        <end position="82"/>
    </location>
</feature>
<organism evidence="8 9">
    <name type="scientific">Terfezia boudieri ATCC MYA-4762</name>
    <dbReference type="NCBI Taxonomy" id="1051890"/>
    <lineage>
        <taxon>Eukaryota</taxon>
        <taxon>Fungi</taxon>
        <taxon>Dikarya</taxon>
        <taxon>Ascomycota</taxon>
        <taxon>Pezizomycotina</taxon>
        <taxon>Pezizomycetes</taxon>
        <taxon>Pezizales</taxon>
        <taxon>Pezizaceae</taxon>
        <taxon>Terfezia</taxon>
    </lineage>
</organism>
<dbReference type="PRINTS" id="PR00616">
    <property type="entry name" value="CCAATSUBUNTB"/>
</dbReference>
<sequence length="92" mass="10675">PDIIATEESPLYVNAKQFHRILKRRVARQKLEEALRLTSKQRKPYLHESRHNHAMRRPRGPGGRFLTAEEVQEMEKNKKAQDSPEAQSTGSN</sequence>
<dbReference type="Pfam" id="PF02045">
    <property type="entry name" value="CBFB_NFYA"/>
    <property type="match status" value="1"/>
</dbReference>
<keyword evidence="2 6" id="KW-0805">Transcription regulation</keyword>
<keyword evidence="3 6" id="KW-0238">DNA-binding</keyword>
<comment type="subcellular location">
    <subcellularLocation>
        <location evidence="1 6">Nucleus</location>
    </subcellularLocation>
</comment>
<dbReference type="PANTHER" id="PTHR12632">
    <property type="entry name" value="TRANSCRIPTION FACTOR NF-Y ALPHA-RELATED"/>
    <property type="match status" value="1"/>
</dbReference>
<keyword evidence="5 6" id="KW-0539">Nucleus</keyword>
<dbReference type="Proteomes" id="UP000267821">
    <property type="component" value="Unassembled WGS sequence"/>
</dbReference>
<feature type="non-terminal residue" evidence="8">
    <location>
        <position position="1"/>
    </location>
</feature>
<keyword evidence="4 6" id="KW-0804">Transcription</keyword>
<protein>
    <recommendedName>
        <fullName evidence="6">Transcriptional activator HAP2</fullName>
    </recommendedName>
</protein>
<dbReference type="InterPro" id="IPR001289">
    <property type="entry name" value="NFYA"/>
</dbReference>
<dbReference type="Gene3D" id="6.10.250.2430">
    <property type="match status" value="1"/>
</dbReference>
<accession>A0A3N4LVW3</accession>
<comment type="similarity">
    <text evidence="6">Belongs to the NFYA/HAP2 subunit family.</text>
</comment>
<evidence type="ECO:0000313" key="8">
    <source>
        <dbReference type="EMBL" id="RPB24781.1"/>
    </source>
</evidence>
<dbReference type="PROSITE" id="PS51152">
    <property type="entry name" value="NFYA_HAP2_2"/>
    <property type="match status" value="1"/>
</dbReference>
<gene>
    <name evidence="8" type="ORF">L211DRAFT_745452</name>
</gene>
<feature type="region of interest" description="Disordered" evidence="7">
    <location>
        <begin position="38"/>
        <end position="92"/>
    </location>
</feature>
<evidence type="ECO:0000256" key="4">
    <source>
        <dbReference type="ARBA" id="ARBA00023163"/>
    </source>
</evidence>
<dbReference type="GO" id="GO:0003677">
    <property type="term" value="F:DNA binding"/>
    <property type="evidence" value="ECO:0007669"/>
    <property type="project" value="UniProtKB-KW"/>
</dbReference>
<comment type="subunit">
    <text evidence="6">Heterotrimer.</text>
</comment>
<dbReference type="EMBL" id="ML121540">
    <property type="protein sequence ID" value="RPB24781.1"/>
    <property type="molecule type" value="Genomic_DNA"/>
</dbReference>
<evidence type="ECO:0000256" key="5">
    <source>
        <dbReference type="ARBA" id="ARBA00023242"/>
    </source>
</evidence>
<evidence type="ECO:0000256" key="2">
    <source>
        <dbReference type="ARBA" id="ARBA00023015"/>
    </source>
</evidence>
<evidence type="ECO:0000313" key="9">
    <source>
        <dbReference type="Proteomes" id="UP000267821"/>
    </source>
</evidence>
<dbReference type="InParanoid" id="A0A3N4LVW3"/>
<comment type="function">
    <text evidence="6">Component of the sequence-specific heterotrimeric transcription factor (NF-Y) which specifically recognizes a 5'-CCAAT-3' box motif found in the promoters of its target genes.</text>
</comment>
<proteinExistence type="inferred from homology"/>
<dbReference type="AlphaFoldDB" id="A0A3N4LVW3"/>
<dbReference type="STRING" id="1051890.A0A3N4LVW3"/>
<dbReference type="GO" id="GO:0003700">
    <property type="term" value="F:DNA-binding transcription factor activity"/>
    <property type="evidence" value="ECO:0007669"/>
    <property type="project" value="UniProtKB-UniRule"/>
</dbReference>